<reference evidence="1 2" key="1">
    <citation type="submission" date="2023-08" db="EMBL/GenBank/DDBJ databases">
        <title>A Necator americanus chromosomal reference genome.</title>
        <authorList>
            <person name="Ilik V."/>
            <person name="Petrzelkova K.J."/>
            <person name="Pardy F."/>
            <person name="Fuh T."/>
            <person name="Niatou-Singa F.S."/>
            <person name="Gouil Q."/>
            <person name="Baker L."/>
            <person name="Ritchie M.E."/>
            <person name="Jex A.R."/>
            <person name="Gazzola D."/>
            <person name="Li H."/>
            <person name="Toshio Fujiwara R."/>
            <person name="Zhan B."/>
            <person name="Aroian R.V."/>
            <person name="Pafco B."/>
            <person name="Schwarz E.M."/>
        </authorList>
    </citation>
    <scope>NUCLEOTIDE SEQUENCE [LARGE SCALE GENOMIC DNA]</scope>
    <source>
        <strain evidence="1 2">Aroian</strain>
        <tissue evidence="1">Whole animal</tissue>
    </source>
</reference>
<protein>
    <submittedName>
        <fullName evidence="1">Uncharacterized protein</fullName>
    </submittedName>
</protein>
<name>A0ABR1C1J6_NECAM</name>
<accession>A0ABR1C1J6</accession>
<evidence type="ECO:0000313" key="1">
    <source>
        <dbReference type="EMBL" id="KAK6731911.1"/>
    </source>
</evidence>
<proteinExistence type="predicted"/>
<dbReference type="Proteomes" id="UP001303046">
    <property type="component" value="Unassembled WGS sequence"/>
</dbReference>
<evidence type="ECO:0000313" key="2">
    <source>
        <dbReference type="Proteomes" id="UP001303046"/>
    </source>
</evidence>
<organism evidence="1 2">
    <name type="scientific">Necator americanus</name>
    <name type="common">Human hookworm</name>
    <dbReference type="NCBI Taxonomy" id="51031"/>
    <lineage>
        <taxon>Eukaryota</taxon>
        <taxon>Metazoa</taxon>
        <taxon>Ecdysozoa</taxon>
        <taxon>Nematoda</taxon>
        <taxon>Chromadorea</taxon>
        <taxon>Rhabditida</taxon>
        <taxon>Rhabditina</taxon>
        <taxon>Rhabditomorpha</taxon>
        <taxon>Strongyloidea</taxon>
        <taxon>Ancylostomatidae</taxon>
        <taxon>Bunostominae</taxon>
        <taxon>Necator</taxon>
    </lineage>
</organism>
<dbReference type="EMBL" id="JAVFWL010000001">
    <property type="protein sequence ID" value="KAK6731911.1"/>
    <property type="molecule type" value="Genomic_DNA"/>
</dbReference>
<sequence length="97" mass="10905">MARQGLHDRVWKFDTRRGKPPAPTDAAIFHSTTPKVDCIRVSNSGDATGVDDDDDDDDVLQHDSPLQHHTNIACRLNQRLPTEARPSHRINIVNSNR</sequence>
<gene>
    <name evidence="1" type="primary">Necator_chrI.g4146</name>
    <name evidence="1" type="ORF">RB195_008017</name>
</gene>
<comment type="caution">
    <text evidence="1">The sequence shown here is derived from an EMBL/GenBank/DDBJ whole genome shotgun (WGS) entry which is preliminary data.</text>
</comment>
<keyword evidence="2" id="KW-1185">Reference proteome</keyword>